<feature type="compositionally biased region" description="Gly residues" evidence="1">
    <location>
        <begin position="149"/>
        <end position="161"/>
    </location>
</feature>
<keyword evidence="2" id="KW-1133">Transmembrane helix</keyword>
<accession>A0AAV3UF02</accession>
<name>A0AAV3UF02_9EURY</name>
<organism evidence="3 4">
    <name type="scientific">Haladaptatus pallidirubidus</name>
    <dbReference type="NCBI Taxonomy" id="1008152"/>
    <lineage>
        <taxon>Archaea</taxon>
        <taxon>Methanobacteriati</taxon>
        <taxon>Methanobacteriota</taxon>
        <taxon>Stenosarchaea group</taxon>
        <taxon>Halobacteria</taxon>
        <taxon>Halobacteriales</taxon>
        <taxon>Haladaptataceae</taxon>
        <taxon>Haladaptatus</taxon>
    </lineage>
</organism>
<evidence type="ECO:0000256" key="2">
    <source>
        <dbReference type="SAM" id="Phobius"/>
    </source>
</evidence>
<keyword evidence="2" id="KW-0472">Membrane</keyword>
<dbReference type="Proteomes" id="UP001501729">
    <property type="component" value="Unassembled WGS sequence"/>
</dbReference>
<evidence type="ECO:0000313" key="3">
    <source>
        <dbReference type="EMBL" id="GAA5046645.1"/>
    </source>
</evidence>
<dbReference type="RefSeq" id="WP_227776396.1">
    <property type="nucleotide sequence ID" value="NZ_BAABKX010000001.1"/>
</dbReference>
<sequence length="194" mass="20514">MGTIAVLAVALLVAAATGMYRAFSYIAALFIVANFGVASIERNEGELDFAPYSPLLLGLGAVFTIGFTIIWLQWNPSVTEYTYVLGLPIPTLAYFGFLWLLPILGAFYYAFAFPKIGSDDVVDDIMTDVRQVQRRKRFPLSATRTEADGGLGASDGTGTSGSTGRSENADGASSSGESEPTGDESSQAAGGDQR</sequence>
<evidence type="ECO:0000256" key="1">
    <source>
        <dbReference type="SAM" id="MobiDB-lite"/>
    </source>
</evidence>
<dbReference type="GeneID" id="68612210"/>
<protein>
    <submittedName>
        <fullName evidence="3">Uncharacterized protein</fullName>
    </submittedName>
</protein>
<reference evidence="3 4" key="1">
    <citation type="journal article" date="2019" name="Int. J. Syst. Evol. Microbiol.">
        <title>The Global Catalogue of Microorganisms (GCM) 10K type strain sequencing project: providing services to taxonomists for standard genome sequencing and annotation.</title>
        <authorList>
            <consortium name="The Broad Institute Genomics Platform"/>
            <consortium name="The Broad Institute Genome Sequencing Center for Infectious Disease"/>
            <person name="Wu L."/>
            <person name="Ma J."/>
        </authorList>
    </citation>
    <scope>NUCLEOTIDE SEQUENCE [LARGE SCALE GENOMIC DNA]</scope>
    <source>
        <strain evidence="3 4">JCM 17504</strain>
    </source>
</reference>
<dbReference type="AlphaFoldDB" id="A0AAV3UF02"/>
<evidence type="ECO:0000313" key="4">
    <source>
        <dbReference type="Proteomes" id="UP001501729"/>
    </source>
</evidence>
<comment type="caution">
    <text evidence="3">The sequence shown here is derived from an EMBL/GenBank/DDBJ whole genome shotgun (WGS) entry which is preliminary data.</text>
</comment>
<gene>
    <name evidence="3" type="ORF">GCM10025751_16140</name>
</gene>
<keyword evidence="2" id="KW-0812">Transmembrane</keyword>
<proteinExistence type="predicted"/>
<feature type="region of interest" description="Disordered" evidence="1">
    <location>
        <begin position="145"/>
        <end position="194"/>
    </location>
</feature>
<keyword evidence="4" id="KW-1185">Reference proteome</keyword>
<feature type="compositionally biased region" description="Polar residues" evidence="1">
    <location>
        <begin position="171"/>
        <end position="188"/>
    </location>
</feature>
<feature type="transmembrane region" description="Helical" evidence="2">
    <location>
        <begin position="52"/>
        <end position="72"/>
    </location>
</feature>
<dbReference type="EMBL" id="BAABKX010000001">
    <property type="protein sequence ID" value="GAA5046645.1"/>
    <property type="molecule type" value="Genomic_DNA"/>
</dbReference>
<feature type="transmembrane region" description="Helical" evidence="2">
    <location>
        <begin position="92"/>
        <end position="111"/>
    </location>
</feature>